<comment type="function">
    <text evidence="7">Responsible for the coupling of flagellin expression to flagellar assembly by preventing expression of the flagellin genes when a component of the middle class of proteins is defective. It negatively regulates flagellar genes by inhibiting the activity of FliA by directly binding to FliA.</text>
</comment>
<keyword evidence="12" id="KW-1185">Reference proteome</keyword>
<dbReference type="RefSeq" id="WP_344809826.1">
    <property type="nucleotide sequence ID" value="NZ_BAABBO010000024.1"/>
</dbReference>
<evidence type="ECO:0000256" key="5">
    <source>
        <dbReference type="ARBA" id="ARBA00023015"/>
    </source>
</evidence>
<evidence type="ECO:0000313" key="11">
    <source>
        <dbReference type="EMBL" id="GAA3979737.1"/>
    </source>
</evidence>
<dbReference type="InterPro" id="IPR007412">
    <property type="entry name" value="FlgM"/>
</dbReference>
<dbReference type="InterPro" id="IPR031316">
    <property type="entry name" value="FlgM_C"/>
</dbReference>
<keyword evidence="4" id="KW-1005">Bacterial flagellum biogenesis</keyword>
<evidence type="ECO:0000313" key="12">
    <source>
        <dbReference type="Proteomes" id="UP001501337"/>
    </source>
</evidence>
<evidence type="ECO:0000256" key="3">
    <source>
        <dbReference type="ARBA" id="ARBA00022491"/>
    </source>
</evidence>
<dbReference type="Proteomes" id="UP001501337">
    <property type="component" value="Unassembled WGS sequence"/>
</dbReference>
<dbReference type="NCBIfam" id="TIGR03824">
    <property type="entry name" value="FlgM_jcvi"/>
    <property type="match status" value="1"/>
</dbReference>
<keyword evidence="5" id="KW-0805">Transcription regulation</keyword>
<name>A0ABP7QCB1_9GAMM</name>
<organism evidence="11 12">
    <name type="scientific">Allohahella marinimesophila</name>
    <dbReference type="NCBI Taxonomy" id="1054972"/>
    <lineage>
        <taxon>Bacteria</taxon>
        <taxon>Pseudomonadati</taxon>
        <taxon>Pseudomonadota</taxon>
        <taxon>Gammaproteobacteria</taxon>
        <taxon>Oceanospirillales</taxon>
        <taxon>Hahellaceae</taxon>
        <taxon>Allohahella</taxon>
    </lineage>
</organism>
<keyword evidence="6" id="KW-0804">Transcription</keyword>
<evidence type="ECO:0000256" key="9">
    <source>
        <dbReference type="SAM" id="MobiDB-lite"/>
    </source>
</evidence>
<evidence type="ECO:0000259" key="10">
    <source>
        <dbReference type="Pfam" id="PF04316"/>
    </source>
</evidence>
<dbReference type="SUPFAM" id="SSF101498">
    <property type="entry name" value="Anti-sigma factor FlgM"/>
    <property type="match status" value="1"/>
</dbReference>
<dbReference type="InterPro" id="IPR035890">
    <property type="entry name" value="Anti-sigma-28_factor_FlgM_sf"/>
</dbReference>
<keyword evidence="3" id="KW-0678">Repressor</keyword>
<evidence type="ECO:0000256" key="1">
    <source>
        <dbReference type="ARBA" id="ARBA00005322"/>
    </source>
</evidence>
<dbReference type="EMBL" id="BAABBO010000024">
    <property type="protein sequence ID" value="GAA3979737.1"/>
    <property type="molecule type" value="Genomic_DNA"/>
</dbReference>
<gene>
    <name evidence="11" type="ORF">GCM10022278_40310</name>
</gene>
<feature type="domain" description="Anti-sigma-28 factor FlgM C-terminal" evidence="10">
    <location>
        <begin position="49"/>
        <end position="102"/>
    </location>
</feature>
<protein>
    <recommendedName>
        <fullName evidence="2">Negative regulator of flagellin synthesis</fullName>
    </recommendedName>
    <alternativeName>
        <fullName evidence="8">Anti-sigma-28 factor</fullName>
    </alternativeName>
</protein>
<dbReference type="Pfam" id="PF04316">
    <property type="entry name" value="FlgM"/>
    <property type="match status" value="1"/>
</dbReference>
<evidence type="ECO:0000256" key="4">
    <source>
        <dbReference type="ARBA" id="ARBA00022795"/>
    </source>
</evidence>
<comment type="similarity">
    <text evidence="1">Belongs to the FlgM family.</text>
</comment>
<proteinExistence type="inferred from homology"/>
<evidence type="ECO:0000256" key="6">
    <source>
        <dbReference type="ARBA" id="ARBA00023163"/>
    </source>
</evidence>
<feature type="region of interest" description="Disordered" evidence="9">
    <location>
        <begin position="1"/>
        <end position="52"/>
    </location>
</feature>
<accession>A0ABP7QCB1</accession>
<evidence type="ECO:0000256" key="2">
    <source>
        <dbReference type="ARBA" id="ARBA00017823"/>
    </source>
</evidence>
<comment type="caution">
    <text evidence="11">The sequence shown here is derived from an EMBL/GenBank/DDBJ whole genome shotgun (WGS) entry which is preliminary data.</text>
</comment>
<evidence type="ECO:0000256" key="8">
    <source>
        <dbReference type="ARBA" id="ARBA00030117"/>
    </source>
</evidence>
<reference evidence="12" key="1">
    <citation type="journal article" date="2019" name="Int. J. Syst. Evol. Microbiol.">
        <title>The Global Catalogue of Microorganisms (GCM) 10K type strain sequencing project: providing services to taxonomists for standard genome sequencing and annotation.</title>
        <authorList>
            <consortium name="The Broad Institute Genomics Platform"/>
            <consortium name="The Broad Institute Genome Sequencing Center for Infectious Disease"/>
            <person name="Wu L."/>
            <person name="Ma J."/>
        </authorList>
    </citation>
    <scope>NUCLEOTIDE SEQUENCE [LARGE SCALE GENOMIC DNA]</scope>
    <source>
        <strain evidence="12">JCM 17555</strain>
    </source>
</reference>
<sequence length="104" mass="10825">MNINGFSGVPGKDNPLSSASKDAAKTREASVQAKPAAPAPEKGKSAPGDSVVLSAQARSLQKLESQISDLPEVDTDRVADLKARIDSGEYQVNSRSVAGKLLSF</sequence>
<evidence type="ECO:0000256" key="7">
    <source>
        <dbReference type="ARBA" id="ARBA00024739"/>
    </source>
</evidence>